<protein>
    <submittedName>
        <fullName evidence="2">Transcriptional regulator, winged helix family</fullName>
    </submittedName>
</protein>
<evidence type="ECO:0000313" key="3">
    <source>
        <dbReference type="Proteomes" id="UP000004814"/>
    </source>
</evidence>
<reference evidence="2 3" key="1">
    <citation type="submission" date="2008-03" db="EMBL/GenBank/DDBJ databases">
        <title>Sequencing of the draft genome and assembly of Burkholderia ambifaria MEX-5.</title>
        <authorList>
            <consortium name="US DOE Joint Genome Institute (JGI-PGF)"/>
            <person name="Copeland A."/>
            <person name="Lucas S."/>
            <person name="Lapidus A."/>
            <person name="Glavina del Rio T."/>
            <person name="Dalin E."/>
            <person name="Tice H."/>
            <person name="Bruce D."/>
            <person name="Goodwin L."/>
            <person name="Pitluck S."/>
            <person name="Larimer F."/>
            <person name="Land M.L."/>
            <person name="Hauser L."/>
            <person name="Tiedje J."/>
            <person name="Richardson P."/>
        </authorList>
    </citation>
    <scope>NUCLEOTIDE SEQUENCE [LARGE SCALE GENOMIC DNA]</scope>
    <source>
        <strain evidence="2 3">MEX-5</strain>
    </source>
</reference>
<sequence>MAVPCLLDLSLVDECRERARVALDAMRDLDATPARDDARKRLLAAYTAALAHGAGSSRGVHDARPEANAFACETGDEP</sequence>
<accession>B1TGU1</accession>
<dbReference type="EMBL" id="ABLK01000556">
    <property type="protein sequence ID" value="EDT37217.1"/>
    <property type="molecule type" value="Genomic_DNA"/>
</dbReference>
<proteinExistence type="predicted"/>
<name>B1TGU1_9BURK</name>
<dbReference type="Proteomes" id="UP000004814">
    <property type="component" value="Unassembled WGS sequence"/>
</dbReference>
<evidence type="ECO:0000313" key="2">
    <source>
        <dbReference type="EMBL" id="EDT37217.1"/>
    </source>
</evidence>
<comment type="caution">
    <text evidence="2">The sequence shown here is derived from an EMBL/GenBank/DDBJ whole genome shotgun (WGS) entry which is preliminary data.</text>
</comment>
<dbReference type="PATRIC" id="fig|396597.7.peg.272"/>
<organism evidence="2 3">
    <name type="scientific">Burkholderia ambifaria MEX-5</name>
    <dbReference type="NCBI Taxonomy" id="396597"/>
    <lineage>
        <taxon>Bacteria</taxon>
        <taxon>Pseudomonadati</taxon>
        <taxon>Pseudomonadota</taxon>
        <taxon>Betaproteobacteria</taxon>
        <taxon>Burkholderiales</taxon>
        <taxon>Burkholderiaceae</taxon>
        <taxon>Burkholderia</taxon>
        <taxon>Burkholderia cepacia complex</taxon>
    </lineage>
</organism>
<dbReference type="AlphaFoldDB" id="B1TGU1"/>
<feature type="region of interest" description="Disordered" evidence="1">
    <location>
        <begin position="53"/>
        <end position="78"/>
    </location>
</feature>
<gene>
    <name evidence="2" type="ORF">BamMEX5DRAFT_7007</name>
</gene>
<evidence type="ECO:0000256" key="1">
    <source>
        <dbReference type="SAM" id="MobiDB-lite"/>
    </source>
</evidence>